<dbReference type="InterPro" id="IPR001293">
    <property type="entry name" value="Znf_TRAF"/>
</dbReference>
<dbReference type="Pfam" id="PF13923">
    <property type="entry name" value="zf-C3HC4_2"/>
    <property type="match status" value="1"/>
</dbReference>
<dbReference type="InterPro" id="IPR050618">
    <property type="entry name" value="Ubq-SigPath_Reg"/>
</dbReference>
<reference evidence="8 9" key="2">
    <citation type="submission" date="2016-08" db="EMBL/GenBank/DDBJ databases">
        <title>Pervasive Adenine N6-methylation of Active Genes in Fungi.</title>
        <authorList>
            <consortium name="DOE Joint Genome Institute"/>
            <person name="Mondo S.J."/>
            <person name="Dannebaum R.O."/>
            <person name="Kuo R.C."/>
            <person name="Labutti K."/>
            <person name="Haridas S."/>
            <person name="Kuo A."/>
            <person name="Salamov A."/>
            <person name="Ahrendt S.R."/>
            <person name="Lipzen A."/>
            <person name="Sullivan W."/>
            <person name="Andreopoulos W.B."/>
            <person name="Clum A."/>
            <person name="Lindquist E."/>
            <person name="Daum C."/>
            <person name="Ramamoorthy G.K."/>
            <person name="Gryganskyi A."/>
            <person name="Culley D."/>
            <person name="Magnuson J.K."/>
            <person name="James T.Y."/>
            <person name="O'Malley M.A."/>
            <person name="Stajich J.E."/>
            <person name="Spatafora J.W."/>
            <person name="Visel A."/>
            <person name="Grigoriev I.V."/>
        </authorList>
    </citation>
    <scope>NUCLEOTIDE SEQUENCE [LARGE SCALE GENOMIC DNA]</scope>
    <source>
        <strain evidence="8 9">S4</strain>
    </source>
</reference>
<dbReference type="AlphaFoldDB" id="A0A1Y1X163"/>
<reference evidence="8 9" key="1">
    <citation type="submission" date="2016-08" db="EMBL/GenBank/DDBJ databases">
        <title>A Parts List for Fungal Cellulosomes Revealed by Comparative Genomics.</title>
        <authorList>
            <consortium name="DOE Joint Genome Institute"/>
            <person name="Haitjema C.H."/>
            <person name="Gilmore S.P."/>
            <person name="Henske J.K."/>
            <person name="Solomon K.V."/>
            <person name="De Groot R."/>
            <person name="Kuo A."/>
            <person name="Mondo S.J."/>
            <person name="Salamov A.A."/>
            <person name="Labutti K."/>
            <person name="Zhao Z."/>
            <person name="Chiniquy J."/>
            <person name="Barry K."/>
            <person name="Brewer H.M."/>
            <person name="Purvine S.O."/>
            <person name="Wright A.T."/>
            <person name="Boxma B."/>
            <person name="Van Alen T."/>
            <person name="Hackstein J.H."/>
            <person name="Baker S.E."/>
            <person name="Grigoriev I.V."/>
            <person name="O'Malley M.A."/>
        </authorList>
    </citation>
    <scope>NUCLEOTIDE SEQUENCE [LARGE SCALE GENOMIC DNA]</scope>
    <source>
        <strain evidence="8 9">S4</strain>
    </source>
</reference>
<dbReference type="SUPFAM" id="SSF57850">
    <property type="entry name" value="RING/U-box"/>
    <property type="match status" value="1"/>
</dbReference>
<organism evidence="8 9">
    <name type="scientific">Anaeromyces robustus</name>
    <dbReference type="NCBI Taxonomy" id="1754192"/>
    <lineage>
        <taxon>Eukaryota</taxon>
        <taxon>Fungi</taxon>
        <taxon>Fungi incertae sedis</taxon>
        <taxon>Chytridiomycota</taxon>
        <taxon>Chytridiomycota incertae sedis</taxon>
        <taxon>Neocallimastigomycetes</taxon>
        <taxon>Neocallimastigales</taxon>
        <taxon>Neocallimastigaceae</taxon>
        <taxon>Anaeromyces</taxon>
    </lineage>
</organism>
<gene>
    <name evidence="8" type="ORF">BCR32DRAFT_269490</name>
</gene>
<dbReference type="SUPFAM" id="SSF49599">
    <property type="entry name" value="TRAF domain-like"/>
    <property type="match status" value="1"/>
</dbReference>
<evidence type="ECO:0000313" key="8">
    <source>
        <dbReference type="EMBL" id="ORX79405.1"/>
    </source>
</evidence>
<keyword evidence="9" id="KW-1185">Reference proteome</keyword>
<feature type="domain" description="B30.2/SPRY" evidence="7">
    <location>
        <begin position="287"/>
        <end position="486"/>
    </location>
</feature>
<keyword evidence="1 4" id="KW-0479">Metal-binding</keyword>
<comment type="caution">
    <text evidence="8">The sequence shown here is derived from an EMBL/GenBank/DDBJ whole genome shotgun (WGS) entry which is preliminary data.</text>
</comment>
<feature type="domain" description="TRAF-type" evidence="6">
    <location>
        <begin position="182"/>
        <end position="236"/>
    </location>
</feature>
<accession>A0A1Y1X163</accession>
<evidence type="ECO:0000313" key="9">
    <source>
        <dbReference type="Proteomes" id="UP000193944"/>
    </source>
</evidence>
<dbReference type="InterPro" id="IPR013320">
    <property type="entry name" value="ConA-like_dom_sf"/>
</dbReference>
<feature type="zinc finger region" description="TRAF-type" evidence="4">
    <location>
        <begin position="182"/>
        <end position="236"/>
    </location>
</feature>
<dbReference type="PROSITE" id="PS50089">
    <property type="entry name" value="ZF_RING_2"/>
    <property type="match status" value="1"/>
</dbReference>
<keyword evidence="3 4" id="KW-0862">Zinc</keyword>
<dbReference type="EMBL" id="MCFG01000176">
    <property type="protein sequence ID" value="ORX79405.1"/>
    <property type="molecule type" value="Genomic_DNA"/>
</dbReference>
<protein>
    <submittedName>
        <fullName evidence="8">SPRY-domain-containing protein</fullName>
    </submittedName>
</protein>
<name>A0A1Y1X163_9FUNG</name>
<evidence type="ECO:0000256" key="1">
    <source>
        <dbReference type="ARBA" id="ARBA00022723"/>
    </source>
</evidence>
<dbReference type="OrthoDB" id="258495at2759"/>
<dbReference type="PROSITE" id="PS50188">
    <property type="entry name" value="B302_SPRY"/>
    <property type="match status" value="1"/>
</dbReference>
<dbReference type="Proteomes" id="UP000193944">
    <property type="component" value="Unassembled WGS sequence"/>
</dbReference>
<dbReference type="InterPro" id="IPR003877">
    <property type="entry name" value="SPRY_dom"/>
</dbReference>
<dbReference type="GO" id="GO:0008270">
    <property type="term" value="F:zinc ion binding"/>
    <property type="evidence" value="ECO:0007669"/>
    <property type="project" value="UniProtKB-KW"/>
</dbReference>
<dbReference type="SUPFAM" id="SSF49899">
    <property type="entry name" value="Concanavalin A-like lectins/glucanases"/>
    <property type="match status" value="1"/>
</dbReference>
<evidence type="ECO:0000256" key="2">
    <source>
        <dbReference type="ARBA" id="ARBA00022771"/>
    </source>
</evidence>
<dbReference type="Gene3D" id="2.60.120.920">
    <property type="match status" value="1"/>
</dbReference>
<dbReference type="InterPro" id="IPR043136">
    <property type="entry name" value="B30.2/SPRY_sf"/>
</dbReference>
<evidence type="ECO:0000259" key="7">
    <source>
        <dbReference type="PROSITE" id="PS50188"/>
    </source>
</evidence>
<sequence>MESLGVDLSHNSLISNSKDNISEIDNDSEVDIPYTELDYINDNPELIQQLSCPLCKLPVGPDALRITTCGHVFCRDHLYRWLEEKEICPIDHKPIVADGFTKEYLIPQAADLLKVRCPYSNCIDDSEINDNNNKKIIVNCNWVGVRNELINHLKHECLSYEISCPNNNCTYKAQRNEILNYHQKECPWRSVVCSNKGCNAKIYAKDLEMHDNDCPLKIIKCPNNGCNISIVRHEMQDHIWKCQYVKKDLNWLIQKCDYLQDLNIFQKKLIHELEEITKIQKEKIKFIQKKSESIPFYNLGWCLKMPTALNPKDKSKLLSLSNFNLRAKYINNNEEIMNDSDENINSSIPALIRSNYPINKKYGLYYFEIEILSVDTSNTVIGIGLTIKDNDLYMKMPGWTPNTYGYHSDNGQLYIESGSGISYGPTFTSGDIVGCGIHTFNKTLFFTKNGKNLGNIPKQVTITEDLYPTISINSGEIEANFGQKPFIFDIDNYFSIPYDH</sequence>
<dbReference type="PROSITE" id="PS50145">
    <property type="entry name" value="ZF_TRAF"/>
    <property type="match status" value="1"/>
</dbReference>
<dbReference type="InterPro" id="IPR013083">
    <property type="entry name" value="Znf_RING/FYVE/PHD"/>
</dbReference>
<dbReference type="InterPro" id="IPR001870">
    <property type="entry name" value="B30.2/SPRY"/>
</dbReference>
<dbReference type="Gene3D" id="3.30.40.10">
    <property type="entry name" value="Zinc/RING finger domain, C3HC4 (zinc finger)"/>
    <property type="match status" value="3"/>
</dbReference>
<dbReference type="InterPro" id="IPR001841">
    <property type="entry name" value="Znf_RING"/>
</dbReference>
<feature type="domain" description="RING-type" evidence="5">
    <location>
        <begin position="52"/>
        <end position="92"/>
    </location>
</feature>
<evidence type="ECO:0000259" key="5">
    <source>
        <dbReference type="PROSITE" id="PS50089"/>
    </source>
</evidence>
<dbReference type="PANTHER" id="PTHR12864">
    <property type="entry name" value="RAN BINDING PROTEIN 9-RELATED"/>
    <property type="match status" value="1"/>
</dbReference>
<proteinExistence type="predicted"/>
<dbReference type="SMART" id="SM00449">
    <property type="entry name" value="SPRY"/>
    <property type="match status" value="1"/>
</dbReference>
<evidence type="ECO:0000256" key="4">
    <source>
        <dbReference type="PROSITE-ProRule" id="PRU00207"/>
    </source>
</evidence>
<dbReference type="Pfam" id="PF00622">
    <property type="entry name" value="SPRY"/>
    <property type="match status" value="1"/>
</dbReference>
<evidence type="ECO:0000256" key="3">
    <source>
        <dbReference type="ARBA" id="ARBA00022833"/>
    </source>
</evidence>
<keyword evidence="2 4" id="KW-0863">Zinc-finger</keyword>
<dbReference type="Pfam" id="PF02176">
    <property type="entry name" value="zf-TRAF"/>
    <property type="match status" value="1"/>
</dbReference>
<evidence type="ECO:0000259" key="6">
    <source>
        <dbReference type="PROSITE" id="PS50145"/>
    </source>
</evidence>
<dbReference type="STRING" id="1754192.A0A1Y1X163"/>